<dbReference type="Pfam" id="PF00653">
    <property type="entry name" value="BIR"/>
    <property type="match status" value="1"/>
</dbReference>
<dbReference type="Gene3D" id="1.10.1170.10">
    <property type="entry name" value="Inhibitor Of Apoptosis Protein (2mihbC-IAP-1), Chain A"/>
    <property type="match status" value="1"/>
</dbReference>
<evidence type="ECO:0000313" key="1">
    <source>
        <dbReference type="EMBL" id="KAJ8971113.1"/>
    </source>
</evidence>
<dbReference type="PANTHER" id="PTHR10044">
    <property type="entry name" value="INHIBITOR OF APOPTOSIS"/>
    <property type="match status" value="1"/>
</dbReference>
<evidence type="ECO:0000313" key="2">
    <source>
        <dbReference type="Proteomes" id="UP001162164"/>
    </source>
</evidence>
<dbReference type="SUPFAM" id="SSF57924">
    <property type="entry name" value="Inhibitor of apoptosis (IAP) repeat"/>
    <property type="match status" value="1"/>
</dbReference>
<comment type="caution">
    <text evidence="1">The sequence shown here is derived from an EMBL/GenBank/DDBJ whole genome shotgun (WGS) entry which is preliminary data.</text>
</comment>
<dbReference type="SMART" id="SM00238">
    <property type="entry name" value="BIR"/>
    <property type="match status" value="1"/>
</dbReference>
<keyword evidence="2" id="KW-1185">Reference proteome</keyword>
<reference evidence="1" key="1">
    <citation type="journal article" date="2023" name="Insect Mol. Biol.">
        <title>Genome sequencing provides insights into the evolution of gene families encoding plant cell wall-degrading enzymes in longhorned beetles.</title>
        <authorList>
            <person name="Shin N.R."/>
            <person name="Okamura Y."/>
            <person name="Kirsch R."/>
            <person name="Pauchet Y."/>
        </authorList>
    </citation>
    <scope>NUCLEOTIDE SEQUENCE</scope>
    <source>
        <strain evidence="1">MMC_N1</strain>
    </source>
</reference>
<dbReference type="InterPro" id="IPR001370">
    <property type="entry name" value="BIR_rpt"/>
</dbReference>
<protein>
    <submittedName>
        <fullName evidence="1">Uncharacterized protein</fullName>
    </submittedName>
</protein>
<dbReference type="Proteomes" id="UP001162164">
    <property type="component" value="Unassembled WGS sequence"/>
</dbReference>
<dbReference type="CDD" id="cd00022">
    <property type="entry name" value="BIR"/>
    <property type="match status" value="1"/>
</dbReference>
<organism evidence="1 2">
    <name type="scientific">Molorchus minor</name>
    <dbReference type="NCBI Taxonomy" id="1323400"/>
    <lineage>
        <taxon>Eukaryota</taxon>
        <taxon>Metazoa</taxon>
        <taxon>Ecdysozoa</taxon>
        <taxon>Arthropoda</taxon>
        <taxon>Hexapoda</taxon>
        <taxon>Insecta</taxon>
        <taxon>Pterygota</taxon>
        <taxon>Neoptera</taxon>
        <taxon>Endopterygota</taxon>
        <taxon>Coleoptera</taxon>
        <taxon>Polyphaga</taxon>
        <taxon>Cucujiformia</taxon>
        <taxon>Chrysomeloidea</taxon>
        <taxon>Cerambycidae</taxon>
        <taxon>Lamiinae</taxon>
        <taxon>Monochamini</taxon>
        <taxon>Molorchus</taxon>
    </lineage>
</organism>
<accession>A0ABQ9J1P4</accession>
<gene>
    <name evidence="1" type="ORF">NQ317_018671</name>
</gene>
<sequence>MNVEENRLQTFNEWPSDAVVNPQRIAKAGFFSTGQGLEVECFSCHVRLSEWNYGDQVMNRHIALSPTCPFVINPSTSGNFPILSPPNVPSSSTRNPYVEEEVRLASFANWPAASIVTPKD</sequence>
<dbReference type="InterPro" id="IPR050784">
    <property type="entry name" value="IAP"/>
</dbReference>
<dbReference type="EMBL" id="JAPWTJ010001522">
    <property type="protein sequence ID" value="KAJ8971113.1"/>
    <property type="molecule type" value="Genomic_DNA"/>
</dbReference>
<proteinExistence type="predicted"/>
<dbReference type="PROSITE" id="PS50143">
    <property type="entry name" value="BIR_REPEAT_2"/>
    <property type="match status" value="1"/>
</dbReference>
<name>A0ABQ9J1P4_9CUCU</name>
<dbReference type="PANTHER" id="PTHR10044:SF139">
    <property type="entry name" value="DEATH-ASSOCIATED INHIBITOR OF APOPTOSIS 2"/>
    <property type="match status" value="1"/>
</dbReference>